<organism evidence="1 2">
    <name type="scientific">Streptomyces brevispora</name>
    <dbReference type="NCBI Taxonomy" id="887462"/>
    <lineage>
        <taxon>Bacteria</taxon>
        <taxon>Bacillati</taxon>
        <taxon>Actinomycetota</taxon>
        <taxon>Actinomycetes</taxon>
        <taxon>Kitasatosporales</taxon>
        <taxon>Streptomycetaceae</taxon>
        <taxon>Streptomyces</taxon>
    </lineage>
</organism>
<dbReference type="EMBL" id="VIWW01000001">
    <property type="protein sequence ID" value="TWG01806.1"/>
    <property type="molecule type" value="Genomic_DNA"/>
</dbReference>
<dbReference type="Proteomes" id="UP000318186">
    <property type="component" value="Unassembled WGS sequence"/>
</dbReference>
<gene>
    <name evidence="1" type="ORF">FHX80_11197</name>
</gene>
<evidence type="ECO:0008006" key="3">
    <source>
        <dbReference type="Google" id="ProtNLM"/>
    </source>
</evidence>
<dbReference type="InterPro" id="IPR023214">
    <property type="entry name" value="HAD_sf"/>
</dbReference>
<dbReference type="Gene3D" id="3.40.50.1000">
    <property type="entry name" value="HAD superfamily/HAD-like"/>
    <property type="match status" value="1"/>
</dbReference>
<proteinExistence type="predicted"/>
<sequence length="54" mass="5732">MEDAVAGVEAGRDGHFGLVVGVDRAATFATRTRLLRHGADLVVDDLAELLSPRD</sequence>
<dbReference type="AlphaFoldDB" id="A0A561UR34"/>
<protein>
    <recommendedName>
        <fullName evidence="3">HAD superfamily hydrolase (TIGR01509 family)</fullName>
    </recommendedName>
</protein>
<accession>A0A561UR34</accession>
<evidence type="ECO:0000313" key="1">
    <source>
        <dbReference type="EMBL" id="TWG01806.1"/>
    </source>
</evidence>
<reference evidence="1 2" key="1">
    <citation type="submission" date="2019-06" db="EMBL/GenBank/DDBJ databases">
        <title>Sequencing the genomes of 1000 actinobacteria strains.</title>
        <authorList>
            <person name="Klenk H.-P."/>
        </authorList>
    </citation>
    <scope>NUCLEOTIDE SEQUENCE [LARGE SCALE GENOMIC DNA]</scope>
    <source>
        <strain evidence="1 2">DSM 42059</strain>
    </source>
</reference>
<evidence type="ECO:0000313" key="2">
    <source>
        <dbReference type="Proteomes" id="UP000318186"/>
    </source>
</evidence>
<comment type="caution">
    <text evidence="1">The sequence shown here is derived from an EMBL/GenBank/DDBJ whole genome shotgun (WGS) entry which is preliminary data.</text>
</comment>
<name>A0A561UR34_9ACTN</name>